<comment type="catalytic activity">
    <reaction evidence="14 15 17">
        <text>guanosine(37) in tRNA + S-adenosyl-L-methionine = N(1)-methylguanosine(37) in tRNA + S-adenosyl-L-homocysteine + H(+)</text>
        <dbReference type="Rhea" id="RHEA:36899"/>
        <dbReference type="Rhea" id="RHEA-COMP:10145"/>
        <dbReference type="Rhea" id="RHEA-COMP:10147"/>
        <dbReference type="ChEBI" id="CHEBI:15378"/>
        <dbReference type="ChEBI" id="CHEBI:57856"/>
        <dbReference type="ChEBI" id="CHEBI:59789"/>
        <dbReference type="ChEBI" id="CHEBI:73542"/>
        <dbReference type="ChEBI" id="CHEBI:74269"/>
        <dbReference type="EC" id="2.1.1.228"/>
    </reaction>
</comment>
<evidence type="ECO:0000256" key="13">
    <source>
        <dbReference type="ARBA" id="ARBA00033392"/>
    </source>
</evidence>
<evidence type="ECO:0000256" key="1">
    <source>
        <dbReference type="ARBA" id="ARBA00002634"/>
    </source>
</evidence>
<evidence type="ECO:0000313" key="19">
    <source>
        <dbReference type="EMBL" id="SMX55017.1"/>
    </source>
</evidence>
<dbReference type="PANTHER" id="PTHR46417">
    <property type="entry name" value="TRNA (GUANINE-N(1)-)-METHYLTRANSFERASE"/>
    <property type="match status" value="1"/>
</dbReference>
<reference evidence="20" key="1">
    <citation type="submission" date="2017-05" db="EMBL/GenBank/DDBJ databases">
        <authorList>
            <person name="Kirkegaard R."/>
            <person name="Mcilroy J S."/>
        </authorList>
    </citation>
    <scope>NUCLEOTIDE SEQUENCE [LARGE SCALE GENOMIC DNA]</scope>
</reference>
<dbReference type="AlphaFoldDB" id="A0A1Y6K867"/>
<dbReference type="NCBIfam" id="NF000648">
    <property type="entry name" value="PRK00026.1"/>
    <property type="match status" value="1"/>
</dbReference>
<dbReference type="FunFam" id="3.40.1280.10:FF:000001">
    <property type="entry name" value="tRNA (guanine-N(1)-)-methyltransferase"/>
    <property type="match status" value="1"/>
</dbReference>
<dbReference type="Gene3D" id="3.40.1280.10">
    <property type="match status" value="1"/>
</dbReference>
<name>A0A1Y6K867_9CHLR</name>
<evidence type="ECO:0000256" key="4">
    <source>
        <dbReference type="ARBA" id="ARBA00011738"/>
    </source>
</evidence>
<accession>A0A1Y6K867</accession>
<evidence type="ECO:0000256" key="5">
    <source>
        <dbReference type="ARBA" id="ARBA00012807"/>
    </source>
</evidence>
<evidence type="ECO:0000256" key="17">
    <source>
        <dbReference type="RuleBase" id="RU003464"/>
    </source>
</evidence>
<comment type="subcellular location">
    <subcellularLocation>
        <location evidence="2 15 17">Cytoplasm</location>
    </subcellularLocation>
</comment>
<evidence type="ECO:0000256" key="3">
    <source>
        <dbReference type="ARBA" id="ARBA00007630"/>
    </source>
</evidence>
<evidence type="ECO:0000313" key="20">
    <source>
        <dbReference type="Proteomes" id="UP000195514"/>
    </source>
</evidence>
<dbReference type="SUPFAM" id="SSF75217">
    <property type="entry name" value="alpha/beta knot"/>
    <property type="match status" value="1"/>
</dbReference>
<keyword evidence="7 15" id="KW-0963">Cytoplasm</keyword>
<feature type="domain" description="tRNA methyltransferase TRMD/TRM10-type" evidence="18">
    <location>
        <begin position="1"/>
        <end position="224"/>
    </location>
</feature>
<dbReference type="GO" id="GO:0002939">
    <property type="term" value="P:tRNA N1-guanine methylation"/>
    <property type="evidence" value="ECO:0007669"/>
    <property type="project" value="TreeGrafter"/>
</dbReference>
<comment type="subunit">
    <text evidence="4 15 17">Homodimer.</text>
</comment>
<dbReference type="OrthoDB" id="9807416at2"/>
<evidence type="ECO:0000256" key="2">
    <source>
        <dbReference type="ARBA" id="ARBA00004496"/>
    </source>
</evidence>
<dbReference type="HAMAP" id="MF_00605">
    <property type="entry name" value="TrmD"/>
    <property type="match status" value="1"/>
</dbReference>
<evidence type="ECO:0000256" key="15">
    <source>
        <dbReference type="HAMAP-Rule" id="MF_00605"/>
    </source>
</evidence>
<proteinExistence type="inferred from homology"/>
<dbReference type="Proteomes" id="UP000195514">
    <property type="component" value="Chromosome I"/>
</dbReference>
<keyword evidence="9 15" id="KW-0808">Transferase</keyword>
<evidence type="ECO:0000256" key="16">
    <source>
        <dbReference type="PIRSR" id="PIRSR000386-1"/>
    </source>
</evidence>
<keyword evidence="20" id="KW-1185">Reference proteome</keyword>
<dbReference type="EMBL" id="LT859958">
    <property type="protein sequence ID" value="SMX55017.1"/>
    <property type="molecule type" value="Genomic_DNA"/>
</dbReference>
<dbReference type="PANTHER" id="PTHR46417:SF1">
    <property type="entry name" value="TRNA (GUANINE-N(1)-)-METHYLTRANSFERASE"/>
    <property type="match status" value="1"/>
</dbReference>
<keyword evidence="10 15" id="KW-0949">S-adenosyl-L-methionine</keyword>
<evidence type="ECO:0000256" key="10">
    <source>
        <dbReference type="ARBA" id="ARBA00022691"/>
    </source>
</evidence>
<evidence type="ECO:0000256" key="11">
    <source>
        <dbReference type="ARBA" id="ARBA00022694"/>
    </source>
</evidence>
<keyword evidence="11 15" id="KW-0819">tRNA processing</keyword>
<dbReference type="GO" id="GO:0005829">
    <property type="term" value="C:cytosol"/>
    <property type="evidence" value="ECO:0007669"/>
    <property type="project" value="TreeGrafter"/>
</dbReference>
<dbReference type="KEGG" id="abat:CFX1CAM_1952"/>
<comment type="similarity">
    <text evidence="3 15 17">Belongs to the RNA methyltransferase TrmD family.</text>
</comment>
<dbReference type="FunFam" id="1.10.1270.20:FF:000001">
    <property type="entry name" value="tRNA (guanine-N(1)-)-methyltransferase"/>
    <property type="match status" value="1"/>
</dbReference>
<dbReference type="InterPro" id="IPR023148">
    <property type="entry name" value="tRNA_m1G_MeTrfase_C_sf"/>
</dbReference>
<evidence type="ECO:0000256" key="6">
    <source>
        <dbReference type="ARBA" id="ARBA00014679"/>
    </source>
</evidence>
<dbReference type="InterPro" id="IPR002649">
    <property type="entry name" value="tRNA_m1G_MeTrfase_TrmD"/>
</dbReference>
<organism evidence="19 20">
    <name type="scientific">Candidatus Brevifilum fermentans</name>
    <dbReference type="NCBI Taxonomy" id="1986204"/>
    <lineage>
        <taxon>Bacteria</taxon>
        <taxon>Bacillati</taxon>
        <taxon>Chloroflexota</taxon>
        <taxon>Anaerolineae</taxon>
        <taxon>Anaerolineales</taxon>
        <taxon>Anaerolineaceae</taxon>
        <taxon>Candidatus Brevifilum</taxon>
    </lineage>
</organism>
<feature type="binding site" evidence="15 16">
    <location>
        <position position="112"/>
    </location>
    <ligand>
        <name>S-adenosyl-L-methionine</name>
        <dbReference type="ChEBI" id="CHEBI:59789"/>
    </ligand>
</feature>
<evidence type="ECO:0000256" key="7">
    <source>
        <dbReference type="ARBA" id="ARBA00022490"/>
    </source>
</evidence>
<protein>
    <recommendedName>
        <fullName evidence="6 15">tRNA (guanine-N(1)-)-methyltransferase</fullName>
        <ecNumber evidence="5 15">2.1.1.228</ecNumber>
    </recommendedName>
    <alternativeName>
        <fullName evidence="12 15">M1G-methyltransferase</fullName>
    </alternativeName>
    <alternativeName>
        <fullName evidence="13 15">tRNA [GM37] methyltransferase</fullName>
    </alternativeName>
</protein>
<comment type="function">
    <text evidence="1 15 17">Specifically methylates guanosine-37 in various tRNAs.</text>
</comment>
<dbReference type="GO" id="GO:0052906">
    <property type="term" value="F:tRNA (guanine(37)-N1)-methyltransferase activity"/>
    <property type="evidence" value="ECO:0007669"/>
    <property type="project" value="UniProtKB-UniRule"/>
</dbReference>
<dbReference type="PIRSF" id="PIRSF000386">
    <property type="entry name" value="tRNA_mtase"/>
    <property type="match status" value="1"/>
</dbReference>
<feature type="binding site" evidence="15 16">
    <location>
        <begin position="132"/>
        <end position="137"/>
    </location>
    <ligand>
        <name>S-adenosyl-L-methionine</name>
        <dbReference type="ChEBI" id="CHEBI:59789"/>
    </ligand>
</feature>
<evidence type="ECO:0000256" key="14">
    <source>
        <dbReference type="ARBA" id="ARBA00047783"/>
    </source>
</evidence>
<evidence type="ECO:0000259" key="18">
    <source>
        <dbReference type="Pfam" id="PF01746"/>
    </source>
</evidence>
<dbReference type="Pfam" id="PF01746">
    <property type="entry name" value="tRNA_m1G_MT"/>
    <property type="match status" value="1"/>
</dbReference>
<dbReference type="InterPro" id="IPR029028">
    <property type="entry name" value="Alpha/beta_knot_MTases"/>
</dbReference>
<keyword evidence="8 15" id="KW-0489">Methyltransferase</keyword>
<dbReference type="CDD" id="cd18080">
    <property type="entry name" value="TrmD-like"/>
    <property type="match status" value="1"/>
</dbReference>
<dbReference type="Gene3D" id="1.10.1270.20">
    <property type="entry name" value="tRNA(m1g37)methyltransferase, domain 2"/>
    <property type="match status" value="1"/>
</dbReference>
<evidence type="ECO:0000256" key="8">
    <source>
        <dbReference type="ARBA" id="ARBA00022603"/>
    </source>
</evidence>
<dbReference type="NCBIfam" id="TIGR00088">
    <property type="entry name" value="trmD"/>
    <property type="match status" value="1"/>
</dbReference>
<sequence>MRFDVFSLFPEVFSEYLNASILKRAQELKALEVHLHNIRDWAIDSHHTTDDTPYGGGGGMVMKPEPIFAALESVLGAPPSCPVILLTPQGRLLTQKIAFELAEHPHLALLCGRYESVDERICQHLATDAISIGDYVLSGGELPALVIIEAVTRLLPGVLGDPTAPQNDSHATGLLEYPHYTRPPEFRGWRIPDVLLSGNHAEIARWRRHESLRRTLQNRPDLLKNALLSQDDLAFLETLGYQPGEPITPSTQT</sequence>
<evidence type="ECO:0000256" key="12">
    <source>
        <dbReference type="ARBA" id="ARBA00029736"/>
    </source>
</evidence>
<gene>
    <name evidence="15 19" type="primary">trmD</name>
    <name evidence="19" type="ORF">CFX1CAM_1952</name>
</gene>
<dbReference type="RefSeq" id="WP_087862814.1">
    <property type="nucleotide sequence ID" value="NZ_LT859958.1"/>
</dbReference>
<dbReference type="InterPro" id="IPR029026">
    <property type="entry name" value="tRNA_m1G_MTases_N"/>
</dbReference>
<dbReference type="EC" id="2.1.1.228" evidence="5 15"/>
<evidence type="ECO:0000256" key="9">
    <source>
        <dbReference type="ARBA" id="ARBA00022679"/>
    </source>
</evidence>
<dbReference type="InterPro" id="IPR016009">
    <property type="entry name" value="tRNA_MeTrfase_TRMD/TRM10"/>
</dbReference>